<accession>A0ABR1M6M4</accession>
<feature type="region of interest" description="Disordered" evidence="1">
    <location>
        <begin position="557"/>
        <end position="609"/>
    </location>
</feature>
<feature type="compositionally biased region" description="Basic and acidic residues" evidence="1">
    <location>
        <begin position="599"/>
        <end position="609"/>
    </location>
</feature>
<feature type="compositionally biased region" description="Basic and acidic residues" evidence="1">
    <location>
        <begin position="799"/>
        <end position="840"/>
    </location>
</feature>
<keyword evidence="2" id="KW-0812">Transmembrane</keyword>
<protein>
    <submittedName>
        <fullName evidence="3">Uncharacterized protein</fullName>
    </submittedName>
</protein>
<feature type="compositionally biased region" description="Basic and acidic residues" evidence="1">
    <location>
        <begin position="878"/>
        <end position="894"/>
    </location>
</feature>
<proteinExistence type="predicted"/>
<dbReference type="PANTHER" id="PTHR33604">
    <property type="entry name" value="OSJNBA0004B13.7 PROTEIN"/>
    <property type="match status" value="1"/>
</dbReference>
<comment type="caution">
    <text evidence="3">The sequence shown here is derived from an EMBL/GenBank/DDBJ whole genome shotgun (WGS) entry which is preliminary data.</text>
</comment>
<dbReference type="Proteomes" id="UP001365128">
    <property type="component" value="Unassembled WGS sequence"/>
</dbReference>
<organism evidence="3 4">
    <name type="scientific">Phyllosticta citricarpa</name>
    <dbReference type="NCBI Taxonomy" id="55181"/>
    <lineage>
        <taxon>Eukaryota</taxon>
        <taxon>Fungi</taxon>
        <taxon>Dikarya</taxon>
        <taxon>Ascomycota</taxon>
        <taxon>Pezizomycotina</taxon>
        <taxon>Dothideomycetes</taxon>
        <taxon>Dothideomycetes incertae sedis</taxon>
        <taxon>Botryosphaeriales</taxon>
        <taxon>Phyllostictaceae</taxon>
        <taxon>Phyllosticta</taxon>
    </lineage>
</organism>
<sequence>MSSRLFSTDEELGKKDDDHKPGSARPWARHIPVHYRRRRTIIVLAAVLLLFLLRALASPSTDEDAPVARGGSSWGSSFRPTRAIPPDGPPPRDPDIDDVDQANHFYGGKIKFFDLAESLHKITSTNGLREKNRNALFTASNLQSVSALLPMACEMAKWNRNFVHFAVMGRNDVPLGDILEVNGIDKDGCAVIWHDARPDYVLFSSDRRAEAAVKAAMGHIHNFMHPQVVITDDPKREDLSFVKGMAQKTREHNIPIIEIPRNGADTLEWLTRLDTGSLKSWHRPTVDILIHAPPKSSGSLVRLVKSIAAADYAGLVPPRILIDLPADVDPPTLRFLERVVWPPNPMPSALRPHVNQIILKHRIPRKRLSEEEVSIRFLESFYPTDPVDAHVMLLNANTELSPLYYQYLMFHLLEYKYSPYAGHDKGHFFGISLEVPQFHLNGTTAFEQPLVSSMRNEKYQVQGYMDEPTPFTWVAPNANAALYFGDKWSEIHSFLANRLAAFELQKDPTPRPRTIHESQPSWMEYFLELMRARNYFLHYPGIDPVTHALVTVHNELYQPPEDSLPSPNSHDDDDDAADEDPPKTKRKSSNASPFLTGDTDAHKPPQHDELSLASRGSLLHQVLPFDGDPPELDALPLLLHNGTDVLIEDARTVAEEVTRKFREAIGGCGPPPEGKRRKVEGGSARDLFCFGDEGEEVWEREKGMAKSEKEAIEAEELGDDRKKGGGTPKSQEKKPPEKGRKSYMGEVLPPPDEKKTDKKDKGEDKSKDEEKNGSAKKTAGPHTEKESKEREEKEEESESKEKDSKKDDESKEGDDRKDDRKDDKKDDTKDDKKDDMKDGDDSSAFGDGTASMSWAEEERKKDTKAKSASADMSGDAKSTSDRGRDKERPRDKDI</sequence>
<evidence type="ECO:0000313" key="4">
    <source>
        <dbReference type="Proteomes" id="UP001365128"/>
    </source>
</evidence>
<dbReference type="PANTHER" id="PTHR33604:SF3">
    <property type="entry name" value="OSJNBA0004B13.7 PROTEIN"/>
    <property type="match status" value="1"/>
</dbReference>
<feature type="compositionally biased region" description="Basic and acidic residues" evidence="1">
    <location>
        <begin position="730"/>
        <end position="740"/>
    </location>
</feature>
<feature type="region of interest" description="Disordered" evidence="1">
    <location>
        <begin position="664"/>
        <end position="894"/>
    </location>
</feature>
<feature type="compositionally biased region" description="Basic and acidic residues" evidence="1">
    <location>
        <begin position="697"/>
        <end position="712"/>
    </location>
</feature>
<feature type="compositionally biased region" description="Basic and acidic residues" evidence="1">
    <location>
        <begin position="11"/>
        <end position="21"/>
    </location>
</feature>
<feature type="compositionally biased region" description="Basic and acidic residues" evidence="1">
    <location>
        <begin position="782"/>
        <end position="791"/>
    </location>
</feature>
<gene>
    <name evidence="3" type="ORF">IWX46DRAFT_603888</name>
</gene>
<name>A0ABR1M6M4_9PEZI</name>
<evidence type="ECO:0000313" key="3">
    <source>
        <dbReference type="EMBL" id="KAK7543300.1"/>
    </source>
</evidence>
<evidence type="ECO:0000256" key="2">
    <source>
        <dbReference type="SAM" id="Phobius"/>
    </source>
</evidence>
<keyword evidence="4" id="KW-1185">Reference proteome</keyword>
<feature type="compositionally biased region" description="Basic and acidic residues" evidence="1">
    <location>
        <begin position="751"/>
        <end position="773"/>
    </location>
</feature>
<keyword evidence="2" id="KW-1133">Transmembrane helix</keyword>
<keyword evidence="2" id="KW-0472">Membrane</keyword>
<dbReference type="EMBL" id="JBBPDW010000021">
    <property type="protein sequence ID" value="KAK7543300.1"/>
    <property type="molecule type" value="Genomic_DNA"/>
</dbReference>
<feature type="region of interest" description="Disordered" evidence="1">
    <location>
        <begin position="1"/>
        <end position="26"/>
    </location>
</feature>
<reference evidence="3 4" key="1">
    <citation type="submission" date="2024-04" db="EMBL/GenBank/DDBJ databases">
        <title>Phyllosticta paracitricarpa is synonymous to the EU quarantine fungus P. citricarpa based on phylogenomic analyses.</title>
        <authorList>
            <consortium name="Lawrence Berkeley National Laboratory"/>
            <person name="Van Ingen-Buijs V.A."/>
            <person name="Van Westerhoven A.C."/>
            <person name="Haridas S."/>
            <person name="Skiadas P."/>
            <person name="Martin F."/>
            <person name="Groenewald J.Z."/>
            <person name="Crous P.W."/>
            <person name="Seidl M.F."/>
        </authorList>
    </citation>
    <scope>NUCLEOTIDE SEQUENCE [LARGE SCALE GENOMIC DNA]</scope>
    <source>
        <strain evidence="3 4">CBS 122670</strain>
    </source>
</reference>
<feature type="transmembrane region" description="Helical" evidence="2">
    <location>
        <begin position="39"/>
        <end position="57"/>
    </location>
</feature>
<feature type="region of interest" description="Disordered" evidence="1">
    <location>
        <begin position="61"/>
        <end position="100"/>
    </location>
</feature>
<feature type="compositionally biased region" description="Basic and acidic residues" evidence="1">
    <location>
        <begin position="856"/>
        <end position="865"/>
    </location>
</feature>
<evidence type="ECO:0000256" key="1">
    <source>
        <dbReference type="SAM" id="MobiDB-lite"/>
    </source>
</evidence>